<sequence>MFVHYFRVSVLLKAQHPPVSAASNRFSSRIVLASALSIFLSTPTSLLVLSVEKYPYGMMPPTHLDHVMSAVSIPPYMDSPIRVVYLCSSSSATMDLLAGSLINSLLALFLDSSLLGLMAPHEQTACSYSPVTYF</sequence>
<gene>
    <name evidence="1" type="ORF">AMECASPLE_027979</name>
</gene>
<keyword evidence="2" id="KW-1185">Reference proteome</keyword>
<evidence type="ECO:0000313" key="2">
    <source>
        <dbReference type="Proteomes" id="UP001469553"/>
    </source>
</evidence>
<name>A0ABV0YGU0_9TELE</name>
<accession>A0ABV0YGU0</accession>
<dbReference type="Proteomes" id="UP001469553">
    <property type="component" value="Unassembled WGS sequence"/>
</dbReference>
<organism evidence="1 2">
    <name type="scientific">Ameca splendens</name>
    <dbReference type="NCBI Taxonomy" id="208324"/>
    <lineage>
        <taxon>Eukaryota</taxon>
        <taxon>Metazoa</taxon>
        <taxon>Chordata</taxon>
        <taxon>Craniata</taxon>
        <taxon>Vertebrata</taxon>
        <taxon>Euteleostomi</taxon>
        <taxon>Actinopterygii</taxon>
        <taxon>Neopterygii</taxon>
        <taxon>Teleostei</taxon>
        <taxon>Neoteleostei</taxon>
        <taxon>Acanthomorphata</taxon>
        <taxon>Ovalentaria</taxon>
        <taxon>Atherinomorphae</taxon>
        <taxon>Cyprinodontiformes</taxon>
        <taxon>Goodeidae</taxon>
        <taxon>Ameca</taxon>
    </lineage>
</organism>
<proteinExistence type="predicted"/>
<dbReference type="EMBL" id="JAHRIP010031240">
    <property type="protein sequence ID" value="MEQ2292942.1"/>
    <property type="molecule type" value="Genomic_DNA"/>
</dbReference>
<reference evidence="1 2" key="1">
    <citation type="submission" date="2021-06" db="EMBL/GenBank/DDBJ databases">
        <authorList>
            <person name="Palmer J.M."/>
        </authorList>
    </citation>
    <scope>NUCLEOTIDE SEQUENCE [LARGE SCALE GENOMIC DNA]</scope>
    <source>
        <strain evidence="1 2">AS_MEX2019</strain>
        <tissue evidence="1">Muscle</tissue>
    </source>
</reference>
<comment type="caution">
    <text evidence="1">The sequence shown here is derived from an EMBL/GenBank/DDBJ whole genome shotgun (WGS) entry which is preliminary data.</text>
</comment>
<protein>
    <submittedName>
        <fullName evidence="1">Uncharacterized protein</fullName>
    </submittedName>
</protein>
<evidence type="ECO:0000313" key="1">
    <source>
        <dbReference type="EMBL" id="MEQ2292942.1"/>
    </source>
</evidence>